<organism evidence="5 6">
    <name type="scientific">Dongia sedimenti</name>
    <dbReference type="NCBI Taxonomy" id="3064282"/>
    <lineage>
        <taxon>Bacteria</taxon>
        <taxon>Pseudomonadati</taxon>
        <taxon>Pseudomonadota</taxon>
        <taxon>Alphaproteobacteria</taxon>
        <taxon>Rhodospirillales</taxon>
        <taxon>Dongiaceae</taxon>
        <taxon>Dongia</taxon>
    </lineage>
</organism>
<dbReference type="PANTHER" id="PTHR43785:SF12">
    <property type="entry name" value="TYPE-1 GLUTAMINE SYNTHETASE 2"/>
    <property type="match status" value="1"/>
</dbReference>
<dbReference type="InterPro" id="IPR008146">
    <property type="entry name" value="Gln_synth_cat_dom"/>
</dbReference>
<dbReference type="PROSITE" id="PS51987">
    <property type="entry name" value="GS_CATALYTIC"/>
    <property type="match status" value="1"/>
</dbReference>
<dbReference type="Gene3D" id="3.30.590.10">
    <property type="entry name" value="Glutamine synthetase/guanido kinase, catalytic domain"/>
    <property type="match status" value="1"/>
</dbReference>
<comment type="similarity">
    <text evidence="2 3">Belongs to the glutamine synthetase family.</text>
</comment>
<evidence type="ECO:0000256" key="2">
    <source>
        <dbReference type="PROSITE-ProRule" id="PRU01331"/>
    </source>
</evidence>
<dbReference type="InterPro" id="IPR014746">
    <property type="entry name" value="Gln_synth/guanido_kin_cat_dom"/>
</dbReference>
<dbReference type="EMBL" id="JAUYVI010000006">
    <property type="protein sequence ID" value="MDQ7250280.1"/>
    <property type="molecule type" value="Genomic_DNA"/>
</dbReference>
<reference evidence="6" key="1">
    <citation type="submission" date="2023-08" db="EMBL/GenBank/DDBJ databases">
        <title>Rhodospirillaceae gen. nov., a novel taxon isolated from the Yangtze River Yuezi River estuary sludge.</title>
        <authorList>
            <person name="Ruan L."/>
        </authorList>
    </citation>
    <scope>NUCLEOTIDE SEQUENCE [LARGE SCALE GENOMIC DNA]</scope>
    <source>
        <strain evidence="6">R-7</strain>
    </source>
</reference>
<keyword evidence="1" id="KW-0436">Ligase</keyword>
<dbReference type="Proteomes" id="UP001230156">
    <property type="component" value="Unassembled WGS sequence"/>
</dbReference>
<dbReference type="PANTHER" id="PTHR43785">
    <property type="entry name" value="GAMMA-GLUTAMYLPUTRESCINE SYNTHETASE"/>
    <property type="match status" value="1"/>
</dbReference>
<keyword evidence="6" id="KW-1185">Reference proteome</keyword>
<evidence type="ECO:0000259" key="4">
    <source>
        <dbReference type="PROSITE" id="PS51987"/>
    </source>
</evidence>
<gene>
    <name evidence="5" type="ORF">Q8A70_21495</name>
</gene>
<dbReference type="SMART" id="SM01230">
    <property type="entry name" value="Gln-synt_C"/>
    <property type="match status" value="1"/>
</dbReference>
<evidence type="ECO:0000256" key="1">
    <source>
        <dbReference type="ARBA" id="ARBA00022598"/>
    </source>
</evidence>
<dbReference type="RefSeq" id="WP_379959328.1">
    <property type="nucleotide sequence ID" value="NZ_JAUYVI010000006.1"/>
</dbReference>
<comment type="caution">
    <text evidence="5">The sequence shown here is derived from an EMBL/GenBank/DDBJ whole genome shotgun (WGS) entry which is preliminary data.</text>
</comment>
<evidence type="ECO:0000256" key="3">
    <source>
        <dbReference type="RuleBase" id="RU000384"/>
    </source>
</evidence>
<name>A0ABU0YRC5_9PROT</name>
<dbReference type="Pfam" id="PF00120">
    <property type="entry name" value="Gln-synt_C"/>
    <property type="match status" value="1"/>
</dbReference>
<proteinExistence type="inferred from homology"/>
<protein>
    <submittedName>
        <fullName evidence="5">Glutamine synthetase</fullName>
    </submittedName>
</protein>
<evidence type="ECO:0000313" key="5">
    <source>
        <dbReference type="EMBL" id="MDQ7250280.1"/>
    </source>
</evidence>
<accession>A0ABU0YRC5</accession>
<dbReference type="SUPFAM" id="SSF55931">
    <property type="entry name" value="Glutamine synthetase/guanido kinase"/>
    <property type="match status" value="1"/>
</dbReference>
<sequence>MPLKPEQVKSVADAKKIVEERGLTHVKVGVFDGDAILRGKYMSKAKFFSALDNGFGFCDVVLGWDSHDQLFDNVKYTGWHTAYPDAPVRVVPSTCRDLPMEEGGMLLFLAEFADKAEAVCPRGTLRRVLDRAAKMGFDVYSALEFEFFMFDETPESIRQKNYKDLTPMTPGWFGYSAIRNTVWAELYHEILDTCEKMRMPIEGLHTETGPGVLEAAITFDKALESADRGALFKTIMKVIAQRRGMMATFMAKWSNNYPGQSGHIHISLKGKDGKSVFHDAKKPHNISDKMRWFIGGQQQLMPEVLAMIASTVNSYSRLIPGFWAPTDATWGVENRTCALRVIPGSEKSQRVEYRIAAADCNPYIALAASIGSGLYGIEHKIEPTKPIVGNSYEMKHPAKFDLPRTLWEAAQRLKKSTAARELFGDEFVEHHAATREWEEREFRKAITDWELQRYFEII</sequence>
<feature type="domain" description="GS catalytic" evidence="4">
    <location>
        <begin position="121"/>
        <end position="458"/>
    </location>
</feature>
<evidence type="ECO:0000313" key="6">
    <source>
        <dbReference type="Proteomes" id="UP001230156"/>
    </source>
</evidence>